<dbReference type="Gene3D" id="2.30.180.10">
    <property type="entry name" value="FAS1 domain"/>
    <property type="match status" value="3"/>
</dbReference>
<dbReference type="Proteomes" id="UP001054857">
    <property type="component" value="Unassembled WGS sequence"/>
</dbReference>
<gene>
    <name evidence="4" type="ORF">Agub_g6566</name>
</gene>
<evidence type="ECO:0000313" key="4">
    <source>
        <dbReference type="EMBL" id="GFR45178.1"/>
    </source>
</evidence>
<feature type="region of interest" description="Disordered" evidence="1">
    <location>
        <begin position="509"/>
        <end position="528"/>
    </location>
</feature>
<reference evidence="4 5" key="1">
    <citation type="journal article" date="2021" name="Sci. Rep.">
        <title>Genome sequencing of the multicellular alga Astrephomene provides insights into convergent evolution of germ-soma differentiation.</title>
        <authorList>
            <person name="Yamashita S."/>
            <person name="Yamamoto K."/>
            <person name="Matsuzaki R."/>
            <person name="Suzuki S."/>
            <person name="Yamaguchi H."/>
            <person name="Hirooka S."/>
            <person name="Minakuchi Y."/>
            <person name="Miyagishima S."/>
            <person name="Kawachi M."/>
            <person name="Toyoda A."/>
            <person name="Nozaki H."/>
        </authorList>
    </citation>
    <scope>NUCLEOTIDE SEQUENCE [LARGE SCALE GENOMIC DNA]</scope>
    <source>
        <strain evidence="4 5">NIES-4017</strain>
    </source>
</reference>
<dbReference type="PRINTS" id="PR01217">
    <property type="entry name" value="PRICHEXTENSN"/>
</dbReference>
<dbReference type="SUPFAM" id="SSF82153">
    <property type="entry name" value="FAS1 domain"/>
    <property type="match status" value="2"/>
</dbReference>
<protein>
    <recommendedName>
        <fullName evidence="3">FAS1 domain-containing protein</fullName>
    </recommendedName>
</protein>
<feature type="domain" description="FAS1" evidence="3">
    <location>
        <begin position="1038"/>
        <end position="1211"/>
    </location>
</feature>
<evidence type="ECO:0000256" key="2">
    <source>
        <dbReference type="SAM" id="SignalP"/>
    </source>
</evidence>
<feature type="region of interest" description="Disordered" evidence="1">
    <location>
        <begin position="197"/>
        <end position="330"/>
    </location>
</feature>
<keyword evidence="2" id="KW-0732">Signal</keyword>
<dbReference type="EMBL" id="BMAR01000009">
    <property type="protein sequence ID" value="GFR45178.1"/>
    <property type="molecule type" value="Genomic_DNA"/>
</dbReference>
<organism evidence="4 5">
    <name type="scientific">Astrephomene gubernaculifera</name>
    <dbReference type="NCBI Taxonomy" id="47775"/>
    <lineage>
        <taxon>Eukaryota</taxon>
        <taxon>Viridiplantae</taxon>
        <taxon>Chlorophyta</taxon>
        <taxon>core chlorophytes</taxon>
        <taxon>Chlorophyceae</taxon>
        <taxon>CS clade</taxon>
        <taxon>Chlamydomonadales</taxon>
        <taxon>Astrephomenaceae</taxon>
        <taxon>Astrephomene</taxon>
    </lineage>
</organism>
<feature type="chain" id="PRO_5042179490" description="FAS1 domain-containing protein" evidence="2">
    <location>
        <begin position="25"/>
        <end position="1443"/>
    </location>
</feature>
<accession>A0AAD3DP13</accession>
<evidence type="ECO:0000313" key="5">
    <source>
        <dbReference type="Proteomes" id="UP001054857"/>
    </source>
</evidence>
<dbReference type="PANTHER" id="PTHR48125:SF10">
    <property type="entry name" value="OS12G0136300 PROTEIN"/>
    <property type="match status" value="1"/>
</dbReference>
<dbReference type="PROSITE" id="PS50213">
    <property type="entry name" value="FAS1"/>
    <property type="match status" value="2"/>
</dbReference>
<dbReference type="Pfam" id="PF02469">
    <property type="entry name" value="Fasciclin"/>
    <property type="match status" value="1"/>
</dbReference>
<dbReference type="InterPro" id="IPR000782">
    <property type="entry name" value="FAS1_domain"/>
</dbReference>
<keyword evidence="5" id="KW-1185">Reference proteome</keyword>
<feature type="signal peptide" evidence="2">
    <location>
        <begin position="1"/>
        <end position="24"/>
    </location>
</feature>
<comment type="caution">
    <text evidence="4">The sequence shown here is derived from an EMBL/GenBank/DDBJ whole genome shotgun (WGS) entry which is preliminary data.</text>
</comment>
<name>A0AAD3DP13_9CHLO</name>
<dbReference type="PANTHER" id="PTHR48125">
    <property type="entry name" value="LP07818P1"/>
    <property type="match status" value="1"/>
</dbReference>
<feature type="compositionally biased region" description="Pro residues" evidence="1">
    <location>
        <begin position="511"/>
        <end position="528"/>
    </location>
</feature>
<evidence type="ECO:0000259" key="3">
    <source>
        <dbReference type="PROSITE" id="PS50213"/>
    </source>
</evidence>
<feature type="region of interest" description="Disordered" evidence="1">
    <location>
        <begin position="1004"/>
        <end position="1034"/>
    </location>
</feature>
<dbReference type="InterPro" id="IPR036378">
    <property type="entry name" value="FAS1_dom_sf"/>
</dbReference>
<proteinExistence type="predicted"/>
<feature type="domain" description="FAS1" evidence="3">
    <location>
        <begin position="25"/>
        <end position="186"/>
    </location>
</feature>
<feature type="compositionally biased region" description="Pro residues" evidence="1">
    <location>
        <begin position="1008"/>
        <end position="1034"/>
    </location>
</feature>
<sequence length="1443" mass="152312">MGRFPAALALAVALLALVPGGVFGYNTPYEFIAAQPDMKLLKKCLDNMGNKVSAPWTAKGKKDFTIFLPNDDAWSSLAELGFEVTADEFCSSKKSKMSTMRAAVMKYHVLAGARSREQLPGTCPGGCTYATIAGGKNLVDALTFDIYEDVGTYITGGNAANWADFEPGRYNISVGGRMLHVINGVMFQARFIPVPKPSPSPPPPVRSPPPPVKSSPPPPPPSSPPPPPPSSPPPPPPSPPPPSPSPPPPSPPPPSPPPPPPPPPSPPPPNPPPPSPPPPAPPSPPPPPPSPSPPPPQPPSPPPPPSPSPPRPPPPSPSPPPPPPSPSPPPSPYISFTSIYDFISQRIADLTRMKAAIDAAGLVQVFSNPALQYTCFFPNDQSSIWTKTYVVNGTSATLLAHIATLAGCQSQAVPDATCTLYLTAGSSLIRRALNQHCVTSTVTTTTWTNGVNLPTIIPYVNVTTGAGYTIGRNGVTVSVLANAAGLRNRDNIVAQSIVQITNGFLDWGFDAPPPPPPPSPIPPSPSPPPPVFASITNALVGVNQLSVTRQLITLLGLTSRVDALAGTTCYFPSNYAWHLLGSNDAGAFVNVSVPIRRLLSADDTSLSFTILPGVVASAVLTDSHRRSMAEVDNVFHAAQFTDSLPWNVTLDAAVTPFNVQLLKNSILSSCLNPSTAAGSQNTGNTVQALAATDNLPWETALGWTDEVGISIQKAQFTNNCTDSATVGALTGIPLESLGYCTLCAKYDDVSNVYFGCNFTVYYLFTGGSTDPALPQYDPRQRAPFIHWVPHDIVVGTYANPSGFVQIVDRVVLSPTLPPPPPSPLPPSPPPLPSPPPPSIGLRSFFTNTVEFAACAGRLFNAFNFYDEIAKFDTSGWTLFVPTDVACIAALAGRSATVDSVIADGSGYSIVRNMFTRSGAYSTASLTDGFFLNTHLPSTDSNLYNTITFSHAGSAVVLSQQFPGYAMQTAIITLPDMPIQRVPSATVQAGLAGYVHATSNLLFPEIRPQSPPPPPSPAPSPPPPSPPPSPSPPPPSPYYANGLSLTYAFAEASIFNALLSCTGGLDASLATASSTVFVPVDAAFVAYYATINPAANVSNTIAHFCEAANLASTLQLLKAQVIEGTWTFNSLVNSPLPSRNYPYHYAEVSQQPGYTLFINATSANTVALVVSMPPSTSYIIPSRTDFILYQAVLPTNTSALNCGIAHFVTAVNNVPAPAPPPPPSPPPPPPPNVYNSTNAYDAIAKEPSLAMYRILLDLQYNSTVTFRQLLSDPAQLYTVLAPANNTLIDFFARFTIDGSAMSYYECLDPTKTAKQAICRAVVEFSILPSVQFLPSLDASHYNPGTEPYGRATFFSMVGARTLFGNSRTMLLYHLNLATSPPSGLQFTTTGSCNAIVDAKGPTPVGIPNALTGTQSMLYIVSDVLVNYETVNNVTYNNVPCAFLG</sequence>
<evidence type="ECO:0000256" key="1">
    <source>
        <dbReference type="SAM" id="MobiDB-lite"/>
    </source>
</evidence>